<comment type="caution">
    <text evidence="1">The sequence shown here is derived from an EMBL/GenBank/DDBJ whole genome shotgun (WGS) entry which is preliminary data.</text>
</comment>
<dbReference type="EMBL" id="VXIS01000069">
    <property type="protein sequence ID" value="KAA8908356.1"/>
    <property type="molecule type" value="Genomic_DNA"/>
</dbReference>
<dbReference type="InParanoid" id="A0A5J5EYY0"/>
<reference evidence="1 2" key="1">
    <citation type="submission" date="2019-09" db="EMBL/GenBank/DDBJ databases">
        <title>Draft genome of the ectomycorrhizal ascomycete Sphaerosporella brunnea.</title>
        <authorList>
            <consortium name="DOE Joint Genome Institute"/>
            <person name="Benucci G.M."/>
            <person name="Marozzi G."/>
            <person name="Antonielli L."/>
            <person name="Sanchez S."/>
            <person name="Marco P."/>
            <person name="Wang X."/>
            <person name="Falini L.B."/>
            <person name="Barry K."/>
            <person name="Haridas S."/>
            <person name="Lipzen A."/>
            <person name="Labutti K."/>
            <person name="Grigoriev I.V."/>
            <person name="Murat C."/>
            <person name="Martin F."/>
            <person name="Albertini E."/>
            <person name="Donnini D."/>
            <person name="Bonito G."/>
        </authorList>
    </citation>
    <scope>NUCLEOTIDE SEQUENCE [LARGE SCALE GENOMIC DNA]</scope>
    <source>
        <strain evidence="1 2">Sb_GMNB300</strain>
    </source>
</reference>
<evidence type="ECO:0000313" key="2">
    <source>
        <dbReference type="Proteomes" id="UP000326924"/>
    </source>
</evidence>
<keyword evidence="2" id="KW-1185">Reference proteome</keyword>
<protein>
    <submittedName>
        <fullName evidence="1">Uncharacterized protein</fullName>
    </submittedName>
</protein>
<evidence type="ECO:0000313" key="1">
    <source>
        <dbReference type="EMBL" id="KAA8908356.1"/>
    </source>
</evidence>
<proteinExistence type="predicted"/>
<accession>A0A5J5EYY0</accession>
<gene>
    <name evidence="1" type="ORF">FN846DRAFT_906227</name>
</gene>
<name>A0A5J5EYY0_9PEZI</name>
<organism evidence="1 2">
    <name type="scientific">Sphaerosporella brunnea</name>
    <dbReference type="NCBI Taxonomy" id="1250544"/>
    <lineage>
        <taxon>Eukaryota</taxon>
        <taxon>Fungi</taxon>
        <taxon>Dikarya</taxon>
        <taxon>Ascomycota</taxon>
        <taxon>Pezizomycotina</taxon>
        <taxon>Pezizomycetes</taxon>
        <taxon>Pezizales</taxon>
        <taxon>Pyronemataceae</taxon>
        <taxon>Sphaerosporella</taxon>
    </lineage>
</organism>
<dbReference type="Proteomes" id="UP000326924">
    <property type="component" value="Unassembled WGS sequence"/>
</dbReference>
<dbReference type="OrthoDB" id="5422905at2759"/>
<dbReference type="AlphaFoldDB" id="A0A5J5EYY0"/>
<sequence>MTTSSKSAFISGPISPPPDYFATHYTPPILTAASRGDNFILGPASGIDTLALNFLLTTANVPAYKITVYLAEFENKAFRSRFAAFEAAGGNIKVVGVTTGERDAAMTEESDYDILRYMTQEEASKLYGNVYWPRISNTEKNERRRKGLPLHGSAEEAAVVKTEGGWLKRVRERFEGK</sequence>